<dbReference type="SUPFAM" id="SSF103088">
    <property type="entry name" value="OmpA-like"/>
    <property type="match status" value="1"/>
</dbReference>
<keyword evidence="10" id="KW-1185">Reference proteome</keyword>
<feature type="repeat" description="WD" evidence="5">
    <location>
        <begin position="97"/>
        <end position="138"/>
    </location>
</feature>
<gene>
    <name evidence="9" type="ordered locus">Fleli_1051</name>
</gene>
<dbReference type="Proteomes" id="UP000006054">
    <property type="component" value="Chromosome"/>
</dbReference>
<evidence type="ECO:0000256" key="3">
    <source>
        <dbReference type="ARBA" id="ARBA00022737"/>
    </source>
</evidence>
<reference evidence="10" key="1">
    <citation type="submission" date="2012-06" db="EMBL/GenBank/DDBJ databases">
        <title>The complete genome of Flexibacter litoralis DSM 6794.</title>
        <authorList>
            <person name="Lucas S."/>
            <person name="Copeland A."/>
            <person name="Lapidus A."/>
            <person name="Glavina del Rio T."/>
            <person name="Dalin E."/>
            <person name="Tice H."/>
            <person name="Bruce D."/>
            <person name="Goodwin L."/>
            <person name="Pitluck S."/>
            <person name="Peters L."/>
            <person name="Ovchinnikova G."/>
            <person name="Lu M."/>
            <person name="Kyrpides N."/>
            <person name="Mavromatis K."/>
            <person name="Ivanova N."/>
            <person name="Brettin T."/>
            <person name="Detter J.C."/>
            <person name="Han C."/>
            <person name="Larimer F."/>
            <person name="Land M."/>
            <person name="Hauser L."/>
            <person name="Markowitz V."/>
            <person name="Cheng J.-F."/>
            <person name="Hugenholtz P."/>
            <person name="Woyke T."/>
            <person name="Wu D."/>
            <person name="Spring S."/>
            <person name="Lang E."/>
            <person name="Kopitz M."/>
            <person name="Brambilla E."/>
            <person name="Klenk H.-P."/>
            <person name="Eisen J.A."/>
        </authorList>
    </citation>
    <scope>NUCLEOTIDE SEQUENCE [LARGE SCALE GENOMIC DNA]</scope>
    <source>
        <strain evidence="10">ATCC 23117 / DSM 6794 / NBRC 15988 / NCIMB 1366 / Sio-4</strain>
    </source>
</reference>
<dbReference type="InterPro" id="IPR020472">
    <property type="entry name" value="WD40_PAC1"/>
</dbReference>
<protein>
    <submittedName>
        <fullName evidence="9">Outer membrane protein/peptidoglycan-associated (Lipo)protein</fullName>
    </submittedName>
</protein>
<keyword evidence="3" id="KW-0677">Repeat</keyword>
<dbReference type="SMART" id="SM00320">
    <property type="entry name" value="WD40"/>
    <property type="match status" value="6"/>
</dbReference>
<keyword evidence="2 5" id="KW-0853">WD repeat</keyword>
<accession>I4AHR1</accession>
<dbReference type="PANTHER" id="PTHR19879">
    <property type="entry name" value="TRANSCRIPTION INITIATION FACTOR TFIID"/>
    <property type="match status" value="1"/>
</dbReference>
<dbReference type="PRINTS" id="PR01021">
    <property type="entry name" value="OMPADOMAIN"/>
</dbReference>
<evidence type="ECO:0000256" key="6">
    <source>
        <dbReference type="PROSITE-ProRule" id="PRU00473"/>
    </source>
</evidence>
<dbReference type="KEGG" id="fli:Fleli_1051"/>
<dbReference type="AlphaFoldDB" id="I4AHR1"/>
<dbReference type="Pfam" id="PF00400">
    <property type="entry name" value="WD40"/>
    <property type="match status" value="4"/>
</dbReference>
<keyword evidence="7" id="KW-0175">Coiled coil</keyword>
<evidence type="ECO:0000256" key="1">
    <source>
        <dbReference type="ARBA" id="ARBA00004370"/>
    </source>
</evidence>
<dbReference type="InterPro" id="IPR015943">
    <property type="entry name" value="WD40/YVTN_repeat-like_dom_sf"/>
</dbReference>
<feature type="repeat" description="WD" evidence="5">
    <location>
        <begin position="293"/>
        <end position="323"/>
    </location>
</feature>
<dbReference type="InterPro" id="IPR006664">
    <property type="entry name" value="OMP_bac"/>
</dbReference>
<dbReference type="SUPFAM" id="SSF50978">
    <property type="entry name" value="WD40 repeat-like"/>
    <property type="match status" value="1"/>
</dbReference>
<dbReference type="InterPro" id="IPR036737">
    <property type="entry name" value="OmpA-like_sf"/>
</dbReference>
<keyword evidence="4 6" id="KW-0472">Membrane</keyword>
<evidence type="ECO:0000256" key="4">
    <source>
        <dbReference type="ARBA" id="ARBA00023136"/>
    </source>
</evidence>
<dbReference type="Gene3D" id="3.30.1330.60">
    <property type="entry name" value="OmpA-like domain"/>
    <property type="match status" value="1"/>
</dbReference>
<dbReference type="Gene3D" id="2.130.10.10">
    <property type="entry name" value="YVTN repeat-like/Quinoprotein amine dehydrogenase"/>
    <property type="match status" value="2"/>
</dbReference>
<dbReference type="PROSITE" id="PS51123">
    <property type="entry name" value="OMPA_2"/>
    <property type="match status" value="1"/>
</dbReference>
<dbReference type="CDD" id="cd00200">
    <property type="entry name" value="WD40"/>
    <property type="match status" value="1"/>
</dbReference>
<feature type="domain" description="OmpA-like" evidence="8">
    <location>
        <begin position="516"/>
        <end position="630"/>
    </location>
</feature>
<feature type="repeat" description="WD" evidence="5">
    <location>
        <begin position="324"/>
        <end position="356"/>
    </location>
</feature>
<dbReference type="PROSITE" id="PS00678">
    <property type="entry name" value="WD_REPEATS_1"/>
    <property type="match status" value="1"/>
</dbReference>
<proteinExistence type="predicted"/>
<dbReference type="InterPro" id="IPR006665">
    <property type="entry name" value="OmpA-like"/>
</dbReference>
<dbReference type="HOGENOM" id="CLU_433974_0_0_10"/>
<dbReference type="PROSITE" id="PS50082">
    <property type="entry name" value="WD_REPEATS_2"/>
    <property type="match status" value="4"/>
</dbReference>
<dbReference type="RefSeq" id="WP_014796954.1">
    <property type="nucleotide sequence ID" value="NC_018018.1"/>
</dbReference>
<name>I4AHR1_BERLS</name>
<sequence length="630" mass="71890" precursor="true">MQKFSVFIFYWCFFLISSFGESGKMMAQNSFKSQYLSFEHIDTTKKIEFILDKTLRGHSAGVQNIRFSPDGKWIASASLDRSIIIWDVKTGILRHRLRSHSASVYEVTFNKKGNLLASASEDGTVCLWDARYGKLLETYKNKPLSLTNGLILRSVSFVVFSPDNKYLYFGGDNGYIMRVRIDIPNQIPMQVFSINAEEDLLSNTITGGTIASTEKELIFSVDHYVYAISLQNHKLIRRFHYSKSDINDIVIGATKNQITGWGFDGNLVIWDYFSSKKINTFRVSPNENYSAASYSKNGNWVATGANGNSAKIWDTQTNKNVAILSKHKKVVRVCRFSPTENDKLATASYDGRVYIWRKKNKEDEIKEQAEKEKIALQSEIKVQNKNQKVQNSQQSSGACDTVFIDRIVEKIVEKPIYIETKNNDKLASINSESTEVIKEKIIYIHDTVYIRDTVYQKMLVNSDVQEEAKRSINSKSNFKNQSNTKENIVEELVENNEEIITIKEQKESEFDKQFEVGTTLNLHNVQFKQGTSKLLPKAYPDLEQLLAILKKYPKMKISLAGHTDNIGLHTVNLRLSGERVRTVQNYLVSKGISRSRIQTRAHGGKYPIASNTDEATRKLNRRVEITILSK</sequence>
<dbReference type="InterPro" id="IPR036322">
    <property type="entry name" value="WD40_repeat_dom_sf"/>
</dbReference>
<dbReference type="InterPro" id="IPR001680">
    <property type="entry name" value="WD40_rpt"/>
</dbReference>
<comment type="subcellular location">
    <subcellularLocation>
        <location evidence="1">Membrane</location>
    </subcellularLocation>
</comment>
<dbReference type="PROSITE" id="PS50294">
    <property type="entry name" value="WD_REPEATS_REGION"/>
    <property type="match status" value="3"/>
</dbReference>
<dbReference type="eggNOG" id="COG2885">
    <property type="taxonomic scope" value="Bacteria"/>
</dbReference>
<dbReference type="OrthoDB" id="1492850at2"/>
<dbReference type="STRING" id="880071.Fleli_1051"/>
<dbReference type="eggNOG" id="COG2319">
    <property type="taxonomic scope" value="Bacteria"/>
</dbReference>
<evidence type="ECO:0000259" key="8">
    <source>
        <dbReference type="PROSITE" id="PS51123"/>
    </source>
</evidence>
<evidence type="ECO:0000313" key="9">
    <source>
        <dbReference type="EMBL" id="AFM03496.1"/>
    </source>
</evidence>
<dbReference type="Pfam" id="PF00691">
    <property type="entry name" value="OmpA"/>
    <property type="match status" value="1"/>
</dbReference>
<evidence type="ECO:0000256" key="7">
    <source>
        <dbReference type="SAM" id="Coils"/>
    </source>
</evidence>
<evidence type="ECO:0000256" key="5">
    <source>
        <dbReference type="PROSITE-ProRule" id="PRU00221"/>
    </source>
</evidence>
<dbReference type="PRINTS" id="PR00320">
    <property type="entry name" value="GPROTEINBRPT"/>
</dbReference>
<evidence type="ECO:0000313" key="10">
    <source>
        <dbReference type="Proteomes" id="UP000006054"/>
    </source>
</evidence>
<dbReference type="GO" id="GO:0016020">
    <property type="term" value="C:membrane"/>
    <property type="evidence" value="ECO:0007669"/>
    <property type="project" value="UniProtKB-SubCell"/>
</dbReference>
<dbReference type="InterPro" id="IPR019775">
    <property type="entry name" value="WD40_repeat_CS"/>
</dbReference>
<organism evidence="9 10">
    <name type="scientific">Bernardetia litoralis (strain ATCC 23117 / DSM 6794 / NBRC 15988 / NCIMB 1366 / Fx l1 / Sio-4)</name>
    <name type="common">Flexibacter litoralis</name>
    <dbReference type="NCBI Taxonomy" id="880071"/>
    <lineage>
        <taxon>Bacteria</taxon>
        <taxon>Pseudomonadati</taxon>
        <taxon>Bacteroidota</taxon>
        <taxon>Cytophagia</taxon>
        <taxon>Cytophagales</taxon>
        <taxon>Bernardetiaceae</taxon>
        <taxon>Bernardetia</taxon>
    </lineage>
</organism>
<dbReference type="EMBL" id="CP003345">
    <property type="protein sequence ID" value="AFM03496.1"/>
    <property type="molecule type" value="Genomic_DNA"/>
</dbReference>
<evidence type="ECO:0000256" key="2">
    <source>
        <dbReference type="ARBA" id="ARBA00022574"/>
    </source>
</evidence>
<feature type="repeat" description="WD" evidence="5">
    <location>
        <begin position="55"/>
        <end position="96"/>
    </location>
</feature>
<feature type="coiled-coil region" evidence="7">
    <location>
        <begin position="359"/>
        <end position="386"/>
    </location>
</feature>
<dbReference type="CDD" id="cd07185">
    <property type="entry name" value="OmpA_C-like"/>
    <property type="match status" value="1"/>
</dbReference>
<dbReference type="PANTHER" id="PTHR19879:SF9">
    <property type="entry name" value="TRANSCRIPTION INITIATION FACTOR TFIID SUBUNIT 5"/>
    <property type="match status" value="1"/>
</dbReference>